<accession>A0A2K9YZX7</accession>
<gene>
    <name evidence="1" type="ORF">CUJ84_Chr001135</name>
</gene>
<evidence type="ECO:0000313" key="2">
    <source>
        <dbReference type="Proteomes" id="UP000238523"/>
    </source>
</evidence>
<proteinExistence type="predicted"/>
<name>A0A2K9YZX7_RHILE</name>
<protein>
    <submittedName>
        <fullName evidence="1">Uncharacterized protein</fullName>
    </submittedName>
</protein>
<dbReference type="AlphaFoldDB" id="A0A2K9YZX7"/>
<sequence length="51" mass="5642">MLVGSCFSDFLEAVVAGIVCGWLRVALFHKTDHWSFPALRVEALRTHIGAL</sequence>
<evidence type="ECO:0000313" key="1">
    <source>
        <dbReference type="EMBL" id="AUW41534.1"/>
    </source>
</evidence>
<reference evidence="1 2" key="1">
    <citation type="submission" date="2017-11" db="EMBL/GenBank/DDBJ databases">
        <title>Complete genome of Rhizobium leguminosarum Norway, an ineffective micro-symbiont.</title>
        <authorList>
            <person name="Hoffrichter A."/>
            <person name="Liang J."/>
            <person name="Brachmann A."/>
            <person name="Marin M."/>
        </authorList>
    </citation>
    <scope>NUCLEOTIDE SEQUENCE [LARGE SCALE GENOMIC DNA]</scope>
    <source>
        <strain evidence="1 2">Norway</strain>
    </source>
</reference>
<dbReference type="EMBL" id="CP025012">
    <property type="protein sequence ID" value="AUW41534.1"/>
    <property type="molecule type" value="Genomic_DNA"/>
</dbReference>
<organism evidence="1 2">
    <name type="scientific">Rhizobium leguminosarum</name>
    <dbReference type="NCBI Taxonomy" id="384"/>
    <lineage>
        <taxon>Bacteria</taxon>
        <taxon>Pseudomonadati</taxon>
        <taxon>Pseudomonadota</taxon>
        <taxon>Alphaproteobacteria</taxon>
        <taxon>Hyphomicrobiales</taxon>
        <taxon>Rhizobiaceae</taxon>
        <taxon>Rhizobium/Agrobacterium group</taxon>
        <taxon>Rhizobium</taxon>
    </lineage>
</organism>
<dbReference type="Proteomes" id="UP000238523">
    <property type="component" value="Chromosome"/>
</dbReference>